<proteinExistence type="predicted"/>
<reference evidence="2" key="1">
    <citation type="submission" date="2022-11" db="UniProtKB">
        <authorList>
            <consortium name="WormBaseParasite"/>
        </authorList>
    </citation>
    <scope>IDENTIFICATION</scope>
</reference>
<sequence>MLKKLGKVCERESGTDWFARLKSREFFYSTGMPRLDEALEGGLRIKEILAVNGEESTGKTQLVWTILCEFLLNYKEDYVYYADFHRGLLPNRLREIIQSKNPNLNADDVKKLLKRVLYVEFNDEYDFWDFINNYSKLSQGRKAKLFIVENVGSILGQTTIKYFRGEDREMQKKVMRGLRFFTQEHKVPIILTNHLSQNSYKPALGTFWNGQLPKNIYLSKEKGKYSMHYLKNEIPIAKLEFAIGAKGVVTLGS</sequence>
<organism evidence="1 2">
    <name type="scientific">Panagrolaimus sp. JU765</name>
    <dbReference type="NCBI Taxonomy" id="591449"/>
    <lineage>
        <taxon>Eukaryota</taxon>
        <taxon>Metazoa</taxon>
        <taxon>Ecdysozoa</taxon>
        <taxon>Nematoda</taxon>
        <taxon>Chromadorea</taxon>
        <taxon>Rhabditida</taxon>
        <taxon>Tylenchina</taxon>
        <taxon>Panagrolaimomorpha</taxon>
        <taxon>Panagrolaimoidea</taxon>
        <taxon>Panagrolaimidae</taxon>
        <taxon>Panagrolaimus</taxon>
    </lineage>
</organism>
<dbReference type="Proteomes" id="UP000887576">
    <property type="component" value="Unplaced"/>
</dbReference>
<name>A0AC34RIV0_9BILA</name>
<protein>
    <submittedName>
        <fullName evidence="2">RecA family profile 1 domain-containing protein</fullName>
    </submittedName>
</protein>
<evidence type="ECO:0000313" key="2">
    <source>
        <dbReference type="WBParaSite" id="JU765_v2.g7169.t1"/>
    </source>
</evidence>
<evidence type="ECO:0000313" key="1">
    <source>
        <dbReference type="Proteomes" id="UP000887576"/>
    </source>
</evidence>
<accession>A0AC34RIV0</accession>
<dbReference type="WBParaSite" id="JU765_v2.g7169.t1">
    <property type="protein sequence ID" value="JU765_v2.g7169.t1"/>
    <property type="gene ID" value="JU765_v2.g7169"/>
</dbReference>